<evidence type="ECO:0000313" key="3">
    <source>
        <dbReference type="Proteomes" id="UP000799777"/>
    </source>
</evidence>
<dbReference type="OrthoDB" id="3801602at2759"/>
<accession>A0A9P4HEG7</accession>
<feature type="region of interest" description="Disordered" evidence="1">
    <location>
        <begin position="160"/>
        <end position="184"/>
    </location>
</feature>
<protein>
    <submittedName>
        <fullName evidence="2">Uncharacterized protein</fullName>
    </submittedName>
</protein>
<name>A0A9P4HEG7_9PLEO</name>
<proteinExistence type="predicted"/>
<comment type="caution">
    <text evidence="2">The sequence shown here is derived from an EMBL/GenBank/DDBJ whole genome shotgun (WGS) entry which is preliminary data.</text>
</comment>
<feature type="compositionally biased region" description="Low complexity" evidence="1">
    <location>
        <begin position="13"/>
        <end position="28"/>
    </location>
</feature>
<gene>
    <name evidence="2" type="ORF">EK21DRAFT_87515</name>
</gene>
<feature type="region of interest" description="Disordered" evidence="1">
    <location>
        <begin position="1"/>
        <end position="81"/>
    </location>
</feature>
<feature type="compositionally biased region" description="Polar residues" evidence="1">
    <location>
        <begin position="163"/>
        <end position="184"/>
    </location>
</feature>
<evidence type="ECO:0000256" key="1">
    <source>
        <dbReference type="SAM" id="MobiDB-lite"/>
    </source>
</evidence>
<evidence type="ECO:0000313" key="2">
    <source>
        <dbReference type="EMBL" id="KAF2032139.1"/>
    </source>
</evidence>
<organism evidence="2 3">
    <name type="scientific">Setomelanomma holmii</name>
    <dbReference type="NCBI Taxonomy" id="210430"/>
    <lineage>
        <taxon>Eukaryota</taxon>
        <taxon>Fungi</taxon>
        <taxon>Dikarya</taxon>
        <taxon>Ascomycota</taxon>
        <taxon>Pezizomycotina</taxon>
        <taxon>Dothideomycetes</taxon>
        <taxon>Pleosporomycetidae</taxon>
        <taxon>Pleosporales</taxon>
        <taxon>Pleosporineae</taxon>
        <taxon>Phaeosphaeriaceae</taxon>
        <taxon>Setomelanomma</taxon>
    </lineage>
</organism>
<dbReference type="AlphaFoldDB" id="A0A9P4HEG7"/>
<dbReference type="EMBL" id="ML978175">
    <property type="protein sequence ID" value="KAF2032139.1"/>
    <property type="molecule type" value="Genomic_DNA"/>
</dbReference>
<sequence>MAAPATPLRTPGKKSAPSTPSTPKTPSAHRVPTPGTPNSPLRAPSARREPASKSRPAPTPTSSRKTFTKKPFLPPSKRRAALAAEDKIHGYFEDTEEFLTECAIEDADQLEEARLPEDMRRMSITPSPFSHPQHDNMDPNGEVGTEDSVEILVNDEPDYLHTIDTSTPTSTSQHATQPNPSYDWTSWTQDRLNGDRHLSKYQARCETADEESDLDISRLHLVNGVLVYEDEAGELDLTGEM</sequence>
<keyword evidence="3" id="KW-1185">Reference proteome</keyword>
<dbReference type="Proteomes" id="UP000799777">
    <property type="component" value="Unassembled WGS sequence"/>
</dbReference>
<reference evidence="2" key="1">
    <citation type="journal article" date="2020" name="Stud. Mycol.">
        <title>101 Dothideomycetes genomes: a test case for predicting lifestyles and emergence of pathogens.</title>
        <authorList>
            <person name="Haridas S."/>
            <person name="Albert R."/>
            <person name="Binder M."/>
            <person name="Bloem J."/>
            <person name="Labutti K."/>
            <person name="Salamov A."/>
            <person name="Andreopoulos B."/>
            <person name="Baker S."/>
            <person name="Barry K."/>
            <person name="Bills G."/>
            <person name="Bluhm B."/>
            <person name="Cannon C."/>
            <person name="Castanera R."/>
            <person name="Culley D."/>
            <person name="Daum C."/>
            <person name="Ezra D."/>
            <person name="Gonzalez J."/>
            <person name="Henrissat B."/>
            <person name="Kuo A."/>
            <person name="Liang C."/>
            <person name="Lipzen A."/>
            <person name="Lutzoni F."/>
            <person name="Magnuson J."/>
            <person name="Mondo S."/>
            <person name="Nolan M."/>
            <person name="Ohm R."/>
            <person name="Pangilinan J."/>
            <person name="Park H.-J."/>
            <person name="Ramirez L."/>
            <person name="Alfaro M."/>
            <person name="Sun H."/>
            <person name="Tritt A."/>
            <person name="Yoshinaga Y."/>
            <person name="Zwiers L.-H."/>
            <person name="Turgeon B."/>
            <person name="Goodwin S."/>
            <person name="Spatafora J."/>
            <person name="Crous P."/>
            <person name="Grigoriev I."/>
        </authorList>
    </citation>
    <scope>NUCLEOTIDE SEQUENCE</scope>
    <source>
        <strain evidence="2">CBS 110217</strain>
    </source>
</reference>